<keyword evidence="6" id="KW-0560">Oxidoreductase</keyword>
<comment type="similarity">
    <text evidence="2">Belongs to the nitroreductase family.</text>
</comment>
<dbReference type="InterPro" id="IPR033878">
    <property type="entry name" value="NfsB-like"/>
</dbReference>
<dbReference type="InterPro" id="IPR000415">
    <property type="entry name" value="Nitroreductase-like"/>
</dbReference>
<comment type="cofactor">
    <cofactor evidence="1">
        <name>FMN</name>
        <dbReference type="ChEBI" id="CHEBI:58210"/>
    </cofactor>
</comment>
<evidence type="ECO:0000256" key="2">
    <source>
        <dbReference type="ARBA" id="ARBA00007118"/>
    </source>
</evidence>
<dbReference type="Proteomes" id="UP000244677">
    <property type="component" value="Chromosome"/>
</dbReference>
<dbReference type="Gene3D" id="3.40.109.10">
    <property type="entry name" value="NADH Oxidase"/>
    <property type="match status" value="1"/>
</dbReference>
<dbReference type="AlphaFoldDB" id="A0A2S1LKP1"/>
<dbReference type="PANTHER" id="PTHR43673:SF2">
    <property type="entry name" value="NITROREDUCTASE"/>
    <property type="match status" value="1"/>
</dbReference>
<accession>A0A2S1LKP1</accession>
<dbReference type="Pfam" id="PF00881">
    <property type="entry name" value="Nitroreductase"/>
    <property type="match status" value="1"/>
</dbReference>
<dbReference type="GO" id="GO:0016491">
    <property type="term" value="F:oxidoreductase activity"/>
    <property type="evidence" value="ECO:0007669"/>
    <property type="project" value="UniProtKB-KW"/>
</dbReference>
<organism evidence="8 9">
    <name type="scientific">Flavobacterium kingsejongi</name>
    <dbReference type="NCBI Taxonomy" id="1678728"/>
    <lineage>
        <taxon>Bacteria</taxon>
        <taxon>Pseudomonadati</taxon>
        <taxon>Bacteroidota</taxon>
        <taxon>Flavobacteriia</taxon>
        <taxon>Flavobacteriales</taxon>
        <taxon>Flavobacteriaceae</taxon>
        <taxon>Flavobacterium</taxon>
    </lineage>
</organism>
<evidence type="ECO:0000256" key="4">
    <source>
        <dbReference type="ARBA" id="ARBA00022643"/>
    </source>
</evidence>
<evidence type="ECO:0000256" key="6">
    <source>
        <dbReference type="ARBA" id="ARBA00023002"/>
    </source>
</evidence>
<reference evidence="8 9" key="1">
    <citation type="submission" date="2017-04" db="EMBL/GenBank/DDBJ databases">
        <title>Complete genome sequence of Flavobacterium kingsejong AJ004.</title>
        <authorList>
            <person name="Lee P.C."/>
        </authorList>
    </citation>
    <scope>NUCLEOTIDE SEQUENCE [LARGE SCALE GENOMIC DNA]</scope>
    <source>
        <strain evidence="8 9">AJ004</strain>
    </source>
</reference>
<keyword evidence="5" id="KW-0521">NADP</keyword>
<dbReference type="EMBL" id="CP020919">
    <property type="protein sequence ID" value="AWG24297.1"/>
    <property type="molecule type" value="Genomic_DNA"/>
</dbReference>
<evidence type="ECO:0000256" key="5">
    <source>
        <dbReference type="ARBA" id="ARBA00022857"/>
    </source>
</evidence>
<gene>
    <name evidence="8" type="ORF">FK004_03180</name>
</gene>
<evidence type="ECO:0000313" key="9">
    <source>
        <dbReference type="Proteomes" id="UP000244677"/>
    </source>
</evidence>
<feature type="domain" description="Nitroreductase" evidence="7">
    <location>
        <begin position="8"/>
        <end position="185"/>
    </location>
</feature>
<evidence type="ECO:0000256" key="1">
    <source>
        <dbReference type="ARBA" id="ARBA00001917"/>
    </source>
</evidence>
<dbReference type="SUPFAM" id="SSF55469">
    <property type="entry name" value="FMN-dependent nitroreductase-like"/>
    <property type="match status" value="1"/>
</dbReference>
<dbReference type="KEGG" id="fki:FK004_03180"/>
<proteinExistence type="inferred from homology"/>
<dbReference type="CDD" id="cd02149">
    <property type="entry name" value="NfsB-like"/>
    <property type="match status" value="1"/>
</dbReference>
<evidence type="ECO:0000313" key="8">
    <source>
        <dbReference type="EMBL" id="AWG24297.1"/>
    </source>
</evidence>
<name>A0A2S1LKP1_9FLAO</name>
<evidence type="ECO:0000259" key="7">
    <source>
        <dbReference type="Pfam" id="PF00881"/>
    </source>
</evidence>
<sequence>MKLLDALQWRYATKKFDPAKKVAPELVDQIIEAAWLAPSSSGLQPYELFVITNQELKEKMVANGMNQQLITDASHLLVFAAWDNYTEARIDNIYAHTTTERGLPADRFKEYTDRLKAMYLDRPSELNFAHAARQAYISFGLALAAAAELRVDATPVEGFDSNLVDEVLQLKEKGLKSVTLLPLGYRDTENDWLVNQKKVRQPKSIFLTEIK</sequence>
<dbReference type="InterPro" id="IPR029479">
    <property type="entry name" value="Nitroreductase"/>
</dbReference>
<protein>
    <submittedName>
        <fullName evidence="8">NAD(P)H-dependent oxidoreductase</fullName>
    </submittedName>
</protein>
<dbReference type="PANTHER" id="PTHR43673">
    <property type="entry name" value="NAD(P)H NITROREDUCTASE YDGI-RELATED"/>
    <property type="match status" value="1"/>
</dbReference>
<dbReference type="RefSeq" id="WP_108735948.1">
    <property type="nucleotide sequence ID" value="NZ_CP020919.1"/>
</dbReference>
<keyword evidence="3" id="KW-0285">Flavoprotein</keyword>
<dbReference type="OrthoDB" id="9809288at2"/>
<evidence type="ECO:0000256" key="3">
    <source>
        <dbReference type="ARBA" id="ARBA00022630"/>
    </source>
</evidence>
<keyword evidence="9" id="KW-1185">Reference proteome</keyword>
<keyword evidence="4" id="KW-0288">FMN</keyword>